<reference evidence="13" key="1">
    <citation type="submission" date="2020-05" db="EMBL/GenBank/DDBJ databases">
        <authorList>
            <person name="Zhu T."/>
            <person name="Keshari N."/>
            <person name="Lu X."/>
        </authorList>
    </citation>
    <scope>NUCLEOTIDE SEQUENCE</scope>
    <source>
        <strain evidence="13">NK1-12</strain>
    </source>
</reference>
<dbReference type="PANTHER" id="PTHR43294">
    <property type="entry name" value="SODIUM/POTASSIUM-TRANSPORTING ATPASE SUBUNIT ALPHA"/>
    <property type="match status" value="1"/>
</dbReference>
<protein>
    <submittedName>
        <fullName evidence="13">Cation-translocating P-type ATPase</fullName>
    </submittedName>
</protein>
<dbReference type="GO" id="GO:0005886">
    <property type="term" value="C:plasma membrane"/>
    <property type="evidence" value="ECO:0007669"/>
    <property type="project" value="UniProtKB-SubCell"/>
</dbReference>
<feature type="transmembrane region" description="Helical" evidence="11">
    <location>
        <begin position="66"/>
        <end position="84"/>
    </location>
</feature>
<dbReference type="PRINTS" id="PR00120">
    <property type="entry name" value="HATPASE"/>
</dbReference>
<dbReference type="SUPFAM" id="SSF81653">
    <property type="entry name" value="Calcium ATPase, transduction domain A"/>
    <property type="match status" value="1"/>
</dbReference>
<dbReference type="InterPro" id="IPR050510">
    <property type="entry name" value="Cation_transp_ATPase_P-type"/>
</dbReference>
<dbReference type="Gene3D" id="3.40.1110.10">
    <property type="entry name" value="Calcium-transporting ATPase, cytoplasmic domain N"/>
    <property type="match status" value="1"/>
</dbReference>
<dbReference type="InterPro" id="IPR023299">
    <property type="entry name" value="ATPase_P-typ_cyto_dom_N"/>
</dbReference>
<dbReference type="Gene3D" id="2.70.150.10">
    <property type="entry name" value="Calcium-transporting ATPase, cytoplasmic transduction domain A"/>
    <property type="match status" value="1"/>
</dbReference>
<dbReference type="Pfam" id="PF00690">
    <property type="entry name" value="Cation_ATPase_N"/>
    <property type="match status" value="1"/>
</dbReference>
<dbReference type="PANTHER" id="PTHR43294:SF21">
    <property type="entry name" value="CATION TRANSPORTING ATPASE"/>
    <property type="match status" value="1"/>
</dbReference>
<feature type="transmembrane region" description="Helical" evidence="11">
    <location>
        <begin position="916"/>
        <end position="938"/>
    </location>
</feature>
<dbReference type="InterPro" id="IPR001757">
    <property type="entry name" value="P_typ_ATPase"/>
</dbReference>
<evidence type="ECO:0000256" key="1">
    <source>
        <dbReference type="ARBA" id="ARBA00004651"/>
    </source>
</evidence>
<feature type="domain" description="Cation-transporting P-type ATPase N-terminal" evidence="12">
    <location>
        <begin position="12"/>
        <end position="86"/>
    </location>
</feature>
<dbReference type="GO" id="GO:1902600">
    <property type="term" value="P:proton transmembrane transport"/>
    <property type="evidence" value="ECO:0007669"/>
    <property type="project" value="TreeGrafter"/>
</dbReference>
<dbReference type="InterPro" id="IPR018303">
    <property type="entry name" value="ATPase_P-typ_P_site"/>
</dbReference>
<dbReference type="GO" id="GO:0006883">
    <property type="term" value="P:intracellular sodium ion homeostasis"/>
    <property type="evidence" value="ECO:0007669"/>
    <property type="project" value="TreeGrafter"/>
</dbReference>
<dbReference type="InterPro" id="IPR008250">
    <property type="entry name" value="ATPase_P-typ_transduc_dom_A_sf"/>
</dbReference>
<organism evidence="13">
    <name type="scientific">Leptolyngbya sp. NK1-12</name>
    <dbReference type="NCBI Taxonomy" id="2547451"/>
    <lineage>
        <taxon>Bacteria</taxon>
        <taxon>Bacillati</taxon>
        <taxon>Cyanobacteriota</taxon>
        <taxon>Cyanophyceae</taxon>
        <taxon>Leptolyngbyales</taxon>
        <taxon>Leptolyngbyaceae</taxon>
        <taxon>Leptolyngbya group</taxon>
        <taxon>Leptolyngbya</taxon>
    </lineage>
</organism>
<evidence type="ECO:0000256" key="7">
    <source>
        <dbReference type="ARBA" id="ARBA00022840"/>
    </source>
</evidence>
<dbReference type="Gene3D" id="1.20.1110.10">
    <property type="entry name" value="Calcium-transporting ATPase, transmembrane domain"/>
    <property type="match status" value="1"/>
</dbReference>
<keyword evidence="6" id="KW-0547">Nucleotide-binding</keyword>
<evidence type="ECO:0000256" key="3">
    <source>
        <dbReference type="ARBA" id="ARBA00022475"/>
    </source>
</evidence>
<dbReference type="Pfam" id="PF13246">
    <property type="entry name" value="Cation_ATPase"/>
    <property type="match status" value="1"/>
</dbReference>
<keyword evidence="4 11" id="KW-0812">Transmembrane</keyword>
<sequence>MTTEIKASQRMLWHTSDADRALELLQSNRQTGLTAQQVAERQQQYGLNELEDTGGRSAWVILLDQFKNIMLIMLIAVAIISGLLDFADWRAGELPTGDIPFKDTVAILAIVILNGILGYMQESRAEKALAALKNLASPRVRVVREGRISEIDAKDLVPGDVMLMEAGMQVAADGRLLEAINLQVREAALTGEAHAVSKQVHTQLPEDTSVGDRTNMLFQGTEVVQGRGTALVTNTGMQTELGKIASMLQSVETEPTPLQQRMDQLSQVLVYGSLALVAVVVIAGLIISGVGKFRELLEVSLSMAVAVVPEGLPAVITVTLALGTQRMVRRHALIRRLPAVETLGSVTTICSDKTGTLTQNKMVVQMVSSGSGAFRVTGEGYCPEGEFLVAHSHTPIQVASYPDLHALLLAGVLCNDAALQKEQGEWAIIGDPTEAALLVVGAKAGLNQSDWTYRLPRADEISFTSERKRMSVILSRQLETNGKTTPVSNAELPFVVADARWILCCKGSPELVLERCQQIQIGKTVQPLTPDLRQQILEENNHFASRGLRVLGLAYRPLGTRPPSGAEEAIEQEMVWLGLISMLDAPRSEVREAVARCRTAGIRPVMITGDHQLTAQAIAEDLGIASPGDEVLTGRDLEKMDLPELQQHVDRVSIYARVSPEHKLRIVQALQKQNKIAAMTGDGVNDAPALKQADIGIAMGITGTDVSKEASDMVLLDDNFATIVAAVEEGRVVYTNIRRFIKYILGSNIGEVLTIAASPLIVGAAGVPLSPLQILWMNLVTDGLPALALAVEPAEPNVMQRPPHDPSESIFARGLGWYMVRIGIILAIITIVLMAWAYPYTQATPGDPQRWKTMVFTTLCLAQMGHAMAIRSNTQLTVELNPFTNPFLLIAVGLTTILQLMLVYVPPLRDFFGTHYLNATELGICIGTSLLMFVWVELEKLFCRWYFKRRPGRINPVD</sequence>
<keyword evidence="10 11" id="KW-0472">Membrane</keyword>
<evidence type="ECO:0000256" key="6">
    <source>
        <dbReference type="ARBA" id="ARBA00022741"/>
    </source>
</evidence>
<dbReference type="Gene3D" id="3.40.50.1000">
    <property type="entry name" value="HAD superfamily/HAD-like"/>
    <property type="match status" value="1"/>
</dbReference>
<keyword evidence="3" id="KW-1003">Cell membrane</keyword>
<dbReference type="SFLD" id="SFLDG00002">
    <property type="entry name" value="C1.7:_P-type_atpase_like"/>
    <property type="match status" value="1"/>
</dbReference>
<evidence type="ECO:0000256" key="2">
    <source>
        <dbReference type="ARBA" id="ARBA00005675"/>
    </source>
</evidence>
<dbReference type="NCBIfam" id="TIGR01494">
    <property type="entry name" value="ATPase_P-type"/>
    <property type="match status" value="2"/>
</dbReference>
<keyword evidence="8" id="KW-1278">Translocase</keyword>
<dbReference type="GO" id="GO:0030007">
    <property type="term" value="P:intracellular potassium ion homeostasis"/>
    <property type="evidence" value="ECO:0007669"/>
    <property type="project" value="TreeGrafter"/>
</dbReference>
<dbReference type="InterPro" id="IPR023298">
    <property type="entry name" value="ATPase_P-typ_TM_dom_sf"/>
</dbReference>
<keyword evidence="5" id="KW-0479">Metal-binding</keyword>
<dbReference type="EMBL" id="CP053586">
    <property type="protein sequence ID" value="WNZ21988.1"/>
    <property type="molecule type" value="Genomic_DNA"/>
</dbReference>
<dbReference type="InterPro" id="IPR044492">
    <property type="entry name" value="P_typ_ATPase_HD_dom"/>
</dbReference>
<evidence type="ECO:0000256" key="4">
    <source>
        <dbReference type="ARBA" id="ARBA00022692"/>
    </source>
</evidence>
<keyword evidence="7" id="KW-0067">ATP-binding</keyword>
<dbReference type="InterPro" id="IPR036412">
    <property type="entry name" value="HAD-like_sf"/>
</dbReference>
<dbReference type="FunFam" id="3.40.50.1000:FF:000028">
    <property type="entry name" value="Calcium-transporting P-type ATPase, putative"/>
    <property type="match status" value="1"/>
</dbReference>
<dbReference type="SFLD" id="SFLDF00027">
    <property type="entry name" value="p-type_atpase"/>
    <property type="match status" value="1"/>
</dbReference>
<dbReference type="SFLD" id="SFLDS00003">
    <property type="entry name" value="Haloacid_Dehalogenase"/>
    <property type="match status" value="1"/>
</dbReference>
<dbReference type="PRINTS" id="PR00119">
    <property type="entry name" value="CATATPASE"/>
</dbReference>
<dbReference type="InterPro" id="IPR004014">
    <property type="entry name" value="ATPase_P-typ_cation-transptr_N"/>
</dbReference>
<feature type="transmembrane region" description="Helical" evidence="11">
    <location>
        <begin position="882"/>
        <end position="904"/>
    </location>
</feature>
<accession>A0AA96WBG0</accession>
<dbReference type="Pfam" id="PF00689">
    <property type="entry name" value="Cation_ATPase_C"/>
    <property type="match status" value="1"/>
</dbReference>
<evidence type="ECO:0000313" key="13">
    <source>
        <dbReference type="EMBL" id="WNZ21988.1"/>
    </source>
</evidence>
<evidence type="ECO:0000259" key="12">
    <source>
        <dbReference type="SMART" id="SM00831"/>
    </source>
</evidence>
<dbReference type="PROSITE" id="PS00154">
    <property type="entry name" value="ATPASE_E1_E2"/>
    <property type="match status" value="1"/>
</dbReference>
<dbReference type="SUPFAM" id="SSF81665">
    <property type="entry name" value="Calcium ATPase, transmembrane domain M"/>
    <property type="match status" value="1"/>
</dbReference>
<dbReference type="InterPro" id="IPR006068">
    <property type="entry name" value="ATPase_P-typ_cation-transptr_C"/>
</dbReference>
<feature type="transmembrane region" description="Helical" evidence="11">
    <location>
        <begin position="740"/>
        <end position="762"/>
    </location>
</feature>
<feature type="transmembrane region" description="Helical" evidence="11">
    <location>
        <begin position="815"/>
        <end position="839"/>
    </location>
</feature>
<feature type="transmembrane region" description="Helical" evidence="11">
    <location>
        <begin position="104"/>
        <end position="120"/>
    </location>
</feature>
<feature type="transmembrane region" description="Helical" evidence="11">
    <location>
        <begin position="299"/>
        <end position="322"/>
    </location>
</feature>
<dbReference type="GO" id="GO:0036376">
    <property type="term" value="P:sodium ion export across plasma membrane"/>
    <property type="evidence" value="ECO:0007669"/>
    <property type="project" value="TreeGrafter"/>
</dbReference>
<evidence type="ECO:0000256" key="10">
    <source>
        <dbReference type="ARBA" id="ARBA00023136"/>
    </source>
</evidence>
<dbReference type="AlphaFoldDB" id="A0AA96WBG0"/>
<evidence type="ECO:0000256" key="11">
    <source>
        <dbReference type="SAM" id="Phobius"/>
    </source>
</evidence>
<evidence type="ECO:0000256" key="5">
    <source>
        <dbReference type="ARBA" id="ARBA00022723"/>
    </source>
</evidence>
<comment type="similarity">
    <text evidence="2">Belongs to the cation transport ATPase (P-type) (TC 3.A.3) family. Type IIA subfamily.</text>
</comment>
<proteinExistence type="inferred from homology"/>
<comment type="subcellular location">
    <subcellularLocation>
        <location evidence="1">Cell membrane</location>
        <topology evidence="1">Multi-pass membrane protein</topology>
    </subcellularLocation>
</comment>
<dbReference type="SUPFAM" id="SSF81660">
    <property type="entry name" value="Metal cation-transporting ATPase, ATP-binding domain N"/>
    <property type="match status" value="1"/>
</dbReference>
<evidence type="ECO:0000256" key="8">
    <source>
        <dbReference type="ARBA" id="ARBA00022967"/>
    </source>
</evidence>
<dbReference type="GO" id="GO:0005391">
    <property type="term" value="F:P-type sodium:potassium-exchanging transporter activity"/>
    <property type="evidence" value="ECO:0007669"/>
    <property type="project" value="TreeGrafter"/>
</dbReference>
<dbReference type="InterPro" id="IPR059000">
    <property type="entry name" value="ATPase_P-type_domA"/>
</dbReference>
<dbReference type="Pfam" id="PF00122">
    <property type="entry name" value="E1-E2_ATPase"/>
    <property type="match status" value="1"/>
</dbReference>
<dbReference type="SMART" id="SM00831">
    <property type="entry name" value="Cation_ATPase_N"/>
    <property type="match status" value="1"/>
</dbReference>
<keyword evidence="9 11" id="KW-1133">Transmembrane helix</keyword>
<name>A0AA96WBG0_9CYAN</name>
<dbReference type="GO" id="GO:1990573">
    <property type="term" value="P:potassium ion import across plasma membrane"/>
    <property type="evidence" value="ECO:0007669"/>
    <property type="project" value="TreeGrafter"/>
</dbReference>
<dbReference type="RefSeq" id="WP_316433351.1">
    <property type="nucleotide sequence ID" value="NZ_CP053586.1"/>
</dbReference>
<dbReference type="GO" id="GO:0016887">
    <property type="term" value="F:ATP hydrolysis activity"/>
    <property type="evidence" value="ECO:0007669"/>
    <property type="project" value="InterPro"/>
</dbReference>
<dbReference type="FunFam" id="2.70.150.10:FF:000016">
    <property type="entry name" value="Calcium-transporting P-type ATPase putative"/>
    <property type="match status" value="1"/>
</dbReference>
<dbReference type="GO" id="GO:0046872">
    <property type="term" value="F:metal ion binding"/>
    <property type="evidence" value="ECO:0007669"/>
    <property type="project" value="UniProtKB-KW"/>
</dbReference>
<dbReference type="SUPFAM" id="SSF56784">
    <property type="entry name" value="HAD-like"/>
    <property type="match status" value="1"/>
</dbReference>
<evidence type="ECO:0000256" key="9">
    <source>
        <dbReference type="ARBA" id="ARBA00022989"/>
    </source>
</evidence>
<dbReference type="InterPro" id="IPR023214">
    <property type="entry name" value="HAD_sf"/>
</dbReference>
<feature type="transmembrane region" description="Helical" evidence="11">
    <location>
        <begin position="268"/>
        <end position="287"/>
    </location>
</feature>
<dbReference type="GO" id="GO:0005524">
    <property type="term" value="F:ATP binding"/>
    <property type="evidence" value="ECO:0007669"/>
    <property type="project" value="UniProtKB-KW"/>
</dbReference>
<gene>
    <name evidence="13" type="ORF">HJG54_03305</name>
</gene>